<dbReference type="Pfam" id="PF00126">
    <property type="entry name" value="HTH_1"/>
    <property type="match status" value="1"/>
</dbReference>
<protein>
    <submittedName>
        <fullName evidence="6">LysR family transcriptional regulator</fullName>
    </submittedName>
</protein>
<dbReference type="GO" id="GO:0003700">
    <property type="term" value="F:DNA-binding transcription factor activity"/>
    <property type="evidence" value="ECO:0007669"/>
    <property type="project" value="InterPro"/>
</dbReference>
<reference evidence="6 7" key="1">
    <citation type="submission" date="2019-12" db="EMBL/GenBank/DDBJ databases">
        <authorList>
            <person name="Li C."/>
            <person name="Zhao J."/>
        </authorList>
    </citation>
    <scope>NUCLEOTIDE SEQUENCE [LARGE SCALE GENOMIC DNA]</scope>
    <source>
        <strain evidence="6 7">NEAU-DD11</strain>
    </source>
</reference>
<dbReference type="Pfam" id="PF03466">
    <property type="entry name" value="LysR_substrate"/>
    <property type="match status" value="1"/>
</dbReference>
<proteinExistence type="inferred from homology"/>
<dbReference type="InterPro" id="IPR058163">
    <property type="entry name" value="LysR-type_TF_proteobact-type"/>
</dbReference>
<evidence type="ECO:0000313" key="7">
    <source>
        <dbReference type="Proteomes" id="UP000443353"/>
    </source>
</evidence>
<name>A0A7X3FUW3_9BURK</name>
<organism evidence="6 7">
    <name type="scientific">Massilia cellulosiltytica</name>
    <dbReference type="NCBI Taxonomy" id="2683234"/>
    <lineage>
        <taxon>Bacteria</taxon>
        <taxon>Pseudomonadati</taxon>
        <taxon>Pseudomonadota</taxon>
        <taxon>Betaproteobacteria</taxon>
        <taxon>Burkholderiales</taxon>
        <taxon>Oxalobacteraceae</taxon>
        <taxon>Telluria group</taxon>
        <taxon>Massilia</taxon>
    </lineage>
</organism>
<dbReference type="Gene3D" id="1.10.10.10">
    <property type="entry name" value="Winged helix-like DNA-binding domain superfamily/Winged helix DNA-binding domain"/>
    <property type="match status" value="1"/>
</dbReference>
<keyword evidence="4" id="KW-0804">Transcription</keyword>
<dbReference type="InterPro" id="IPR036390">
    <property type="entry name" value="WH_DNA-bd_sf"/>
</dbReference>
<dbReference type="Proteomes" id="UP000443353">
    <property type="component" value="Unassembled WGS sequence"/>
</dbReference>
<dbReference type="GO" id="GO:0006351">
    <property type="term" value="P:DNA-templated transcription"/>
    <property type="evidence" value="ECO:0007669"/>
    <property type="project" value="TreeGrafter"/>
</dbReference>
<dbReference type="PROSITE" id="PS50931">
    <property type="entry name" value="HTH_LYSR"/>
    <property type="match status" value="1"/>
</dbReference>
<dbReference type="Gene3D" id="3.40.190.290">
    <property type="match status" value="1"/>
</dbReference>
<dbReference type="InterPro" id="IPR005119">
    <property type="entry name" value="LysR_subst-bd"/>
</dbReference>
<dbReference type="GO" id="GO:0043565">
    <property type="term" value="F:sequence-specific DNA binding"/>
    <property type="evidence" value="ECO:0007669"/>
    <property type="project" value="TreeGrafter"/>
</dbReference>
<sequence>MVRNPKKSPLTVQKSISQPLDWDDIRYFVELARQGKLSATARVLDVEHSTVARRIGMLEARLGVRLFDRLPKHWALTVEGEELLAQARRVEDEAMAFARAGAGASALRGVVRLSAPPTFASSFLVPHLGALRARWPALTLEIIGEIRQADLYRREADLALRMARPEQPGLAARPLAQMGYGLYAAPGWFERPHEEWEFIGYGEAMKDTPQQAWLAKFAAGRAYSFWTNDAAAMVAACRAGLGVAVLPHFLGRDDPLLLLHPDHGHVLSRPLWLAVHPDVRRSPRVTLMADLLADLLQEHAALLA</sequence>
<evidence type="ECO:0000256" key="3">
    <source>
        <dbReference type="ARBA" id="ARBA00023125"/>
    </source>
</evidence>
<evidence type="ECO:0000313" key="6">
    <source>
        <dbReference type="EMBL" id="MVW58440.1"/>
    </source>
</evidence>
<dbReference type="InterPro" id="IPR036388">
    <property type="entry name" value="WH-like_DNA-bd_sf"/>
</dbReference>
<evidence type="ECO:0000256" key="4">
    <source>
        <dbReference type="ARBA" id="ARBA00023163"/>
    </source>
</evidence>
<dbReference type="AlphaFoldDB" id="A0A7X3FUW3"/>
<feature type="domain" description="HTH lysR-type" evidence="5">
    <location>
        <begin position="20"/>
        <end position="77"/>
    </location>
</feature>
<comment type="similarity">
    <text evidence="1">Belongs to the LysR transcriptional regulatory family.</text>
</comment>
<gene>
    <name evidence="6" type="ORF">GPY61_00685</name>
</gene>
<evidence type="ECO:0000256" key="2">
    <source>
        <dbReference type="ARBA" id="ARBA00023015"/>
    </source>
</evidence>
<dbReference type="InterPro" id="IPR000847">
    <property type="entry name" value="LysR_HTH_N"/>
</dbReference>
<dbReference type="PANTHER" id="PTHR30537">
    <property type="entry name" value="HTH-TYPE TRANSCRIPTIONAL REGULATOR"/>
    <property type="match status" value="1"/>
</dbReference>
<keyword evidence="7" id="KW-1185">Reference proteome</keyword>
<dbReference type="PANTHER" id="PTHR30537:SF3">
    <property type="entry name" value="TRANSCRIPTIONAL REGULATORY PROTEIN"/>
    <property type="match status" value="1"/>
</dbReference>
<evidence type="ECO:0000256" key="1">
    <source>
        <dbReference type="ARBA" id="ARBA00009437"/>
    </source>
</evidence>
<dbReference type="SUPFAM" id="SSF53850">
    <property type="entry name" value="Periplasmic binding protein-like II"/>
    <property type="match status" value="1"/>
</dbReference>
<evidence type="ECO:0000259" key="5">
    <source>
        <dbReference type="PROSITE" id="PS50931"/>
    </source>
</evidence>
<keyword evidence="3" id="KW-0238">DNA-binding</keyword>
<dbReference type="SUPFAM" id="SSF46785">
    <property type="entry name" value="Winged helix' DNA-binding domain"/>
    <property type="match status" value="1"/>
</dbReference>
<accession>A0A7X3FUW3</accession>
<comment type="caution">
    <text evidence="6">The sequence shown here is derived from an EMBL/GenBank/DDBJ whole genome shotgun (WGS) entry which is preliminary data.</text>
</comment>
<dbReference type="EMBL" id="WSES01000001">
    <property type="protein sequence ID" value="MVW58440.1"/>
    <property type="molecule type" value="Genomic_DNA"/>
</dbReference>
<keyword evidence="2" id="KW-0805">Transcription regulation</keyword>